<gene>
    <name evidence="1" type="ORF">ANME2D_01497</name>
</gene>
<comment type="caution">
    <text evidence="1">The sequence shown here is derived from an EMBL/GenBank/DDBJ whole genome shotgun (WGS) entry which is preliminary data.</text>
</comment>
<dbReference type="RefSeq" id="WP_048090110.1">
    <property type="nucleotide sequence ID" value="NZ_JMIY01000003.1"/>
</dbReference>
<sequence length="162" mass="18380">MTARSIDIALTQAEAGDGIEVVYDNMCTLSTEPELCFNYATTADLKRWGFSEGCFSCFLQDKRDVIIQAITTYENREGAYRAYHADIDYLKKNGYGRPIEAKNLGESSILFKKKQSDGITYNLLFLKCTVFATISAKYKKDRPDNVHHIIGLAEKIEKKITR</sequence>
<dbReference type="EMBL" id="JMIY01000003">
    <property type="protein sequence ID" value="KCZ72095.1"/>
    <property type="molecule type" value="Genomic_DNA"/>
</dbReference>
<evidence type="ECO:0000313" key="2">
    <source>
        <dbReference type="Proteomes" id="UP000027153"/>
    </source>
</evidence>
<dbReference type="Proteomes" id="UP000027153">
    <property type="component" value="Unassembled WGS sequence"/>
</dbReference>
<proteinExistence type="predicted"/>
<name>A0A062V9R5_9EURY</name>
<keyword evidence="2" id="KW-1185">Reference proteome</keyword>
<dbReference type="OrthoDB" id="144474at2157"/>
<evidence type="ECO:0000313" key="1">
    <source>
        <dbReference type="EMBL" id="KCZ72095.1"/>
    </source>
</evidence>
<dbReference type="AlphaFoldDB" id="A0A062V9R5"/>
<reference evidence="1 2" key="1">
    <citation type="journal article" date="2013" name="Nature">
        <title>Anaerobic oxidation of methane coupled to nitrate reduction in a novel archaeal lineage.</title>
        <authorList>
            <person name="Haroon M.F."/>
            <person name="Hu S."/>
            <person name="Shi Y."/>
            <person name="Imelfort M."/>
            <person name="Keller J."/>
            <person name="Hugenholtz P."/>
            <person name="Yuan Z."/>
            <person name="Tyson G.W."/>
        </authorList>
    </citation>
    <scope>NUCLEOTIDE SEQUENCE [LARGE SCALE GENOMIC DNA]</scope>
    <source>
        <strain evidence="1 2">ANME-2d</strain>
    </source>
</reference>
<protein>
    <submittedName>
        <fullName evidence="1">Uncharacterized protein</fullName>
    </submittedName>
</protein>
<organism evidence="1 2">
    <name type="scientific">Candidatus Methanoperedens nitratireducens</name>
    <dbReference type="NCBI Taxonomy" id="1392998"/>
    <lineage>
        <taxon>Archaea</taxon>
        <taxon>Methanobacteriati</taxon>
        <taxon>Methanobacteriota</taxon>
        <taxon>Stenosarchaea group</taxon>
        <taxon>Methanomicrobia</taxon>
        <taxon>Methanosarcinales</taxon>
        <taxon>ANME-2 cluster</taxon>
        <taxon>Candidatus Methanoperedentaceae</taxon>
        <taxon>Candidatus Methanoperedens</taxon>
    </lineage>
</organism>
<accession>A0A062V9R5</accession>